<dbReference type="PANTHER" id="PTHR22933">
    <property type="entry name" value="FI18007P1-RELATED"/>
    <property type="match status" value="1"/>
</dbReference>
<evidence type="ECO:0000313" key="3">
    <source>
        <dbReference type="EMBL" id="ROT84769.1"/>
    </source>
</evidence>
<sequence length="353" mass="38725">MAPAWPCPPPHRPDALSPAAALALLGAPSPPSALAAAPAFPRESRQLYTRSIARSVIDQAPSESRLIGAKGDLPPLISRLVDNATAIREGIVDTFSCDGRYYGYYADQDNECQIFHICVPMKQLFPDLYDDTDILQFSFICPKHTIFTQDAMVCAWRDSAFPCSEAHRLYDRNSMFFIVPAEDVRRERSDVEQATSASDSASTAAATTVTSSTTTTTTTTSAPVRRRTPTTEATTTTTQTTDDHDDPEFDDATPPPEKDDLNHRGDNDDRHDATFRKETKHHDLDDARPRSGVDDRGRGRRAHHAPVLVAEEVVPAALLRGLEGRPTPAKPDTRTGGKNEARCFCGFWSLSLA</sequence>
<dbReference type="Pfam" id="PF01607">
    <property type="entry name" value="CBM_14"/>
    <property type="match status" value="1"/>
</dbReference>
<feature type="compositionally biased region" description="Low complexity" evidence="1">
    <location>
        <begin position="194"/>
        <end position="223"/>
    </location>
</feature>
<feature type="domain" description="Chitin-binding type-2" evidence="2">
    <location>
        <begin position="94"/>
        <end position="165"/>
    </location>
</feature>
<organism evidence="3 4">
    <name type="scientific">Penaeus vannamei</name>
    <name type="common">Whiteleg shrimp</name>
    <name type="synonym">Litopenaeus vannamei</name>
    <dbReference type="NCBI Taxonomy" id="6689"/>
    <lineage>
        <taxon>Eukaryota</taxon>
        <taxon>Metazoa</taxon>
        <taxon>Ecdysozoa</taxon>
        <taxon>Arthropoda</taxon>
        <taxon>Crustacea</taxon>
        <taxon>Multicrustacea</taxon>
        <taxon>Malacostraca</taxon>
        <taxon>Eumalacostraca</taxon>
        <taxon>Eucarida</taxon>
        <taxon>Decapoda</taxon>
        <taxon>Dendrobranchiata</taxon>
        <taxon>Penaeoidea</taxon>
        <taxon>Penaeidae</taxon>
        <taxon>Penaeus</taxon>
    </lineage>
</organism>
<dbReference type="InterPro" id="IPR052976">
    <property type="entry name" value="Scoloptoxin-like"/>
</dbReference>
<reference evidence="3 4" key="1">
    <citation type="submission" date="2018-04" db="EMBL/GenBank/DDBJ databases">
        <authorList>
            <person name="Zhang X."/>
            <person name="Yuan J."/>
            <person name="Li F."/>
            <person name="Xiang J."/>
        </authorList>
    </citation>
    <scope>NUCLEOTIDE SEQUENCE [LARGE SCALE GENOMIC DNA]</scope>
    <source>
        <tissue evidence="3">Muscle</tissue>
    </source>
</reference>
<gene>
    <name evidence="3" type="ORF">C7M84_022031</name>
</gene>
<feature type="compositionally biased region" description="Basic and acidic residues" evidence="1">
    <location>
        <begin position="256"/>
        <end position="297"/>
    </location>
</feature>
<evidence type="ECO:0000256" key="1">
    <source>
        <dbReference type="SAM" id="MobiDB-lite"/>
    </source>
</evidence>
<protein>
    <recommendedName>
        <fullName evidence="2">Chitin-binding type-2 domain-containing protein</fullName>
    </recommendedName>
</protein>
<dbReference type="PROSITE" id="PS50940">
    <property type="entry name" value="CHIT_BIND_II"/>
    <property type="match status" value="1"/>
</dbReference>
<evidence type="ECO:0000259" key="2">
    <source>
        <dbReference type="PROSITE" id="PS50940"/>
    </source>
</evidence>
<dbReference type="GO" id="GO:0005576">
    <property type="term" value="C:extracellular region"/>
    <property type="evidence" value="ECO:0007669"/>
    <property type="project" value="InterPro"/>
</dbReference>
<feature type="region of interest" description="Disordered" evidence="1">
    <location>
        <begin position="188"/>
        <end position="304"/>
    </location>
</feature>
<dbReference type="Proteomes" id="UP000283509">
    <property type="component" value="Unassembled WGS sequence"/>
</dbReference>
<proteinExistence type="predicted"/>
<keyword evidence="4" id="KW-1185">Reference proteome</keyword>
<evidence type="ECO:0000313" key="4">
    <source>
        <dbReference type="Proteomes" id="UP000283509"/>
    </source>
</evidence>
<dbReference type="OrthoDB" id="6407151at2759"/>
<dbReference type="EMBL" id="QCYY01000501">
    <property type="protein sequence ID" value="ROT84769.1"/>
    <property type="molecule type" value="Genomic_DNA"/>
</dbReference>
<accession>A0A423U7W6</accession>
<reference evidence="3 4" key="2">
    <citation type="submission" date="2019-01" db="EMBL/GenBank/DDBJ databases">
        <title>The decoding of complex shrimp genome reveals the adaptation for benthos swimmer, frequently molting mechanism and breeding impact on genome.</title>
        <authorList>
            <person name="Sun Y."/>
            <person name="Gao Y."/>
            <person name="Yu Y."/>
        </authorList>
    </citation>
    <scope>NUCLEOTIDE SEQUENCE [LARGE SCALE GENOMIC DNA]</scope>
    <source>
        <tissue evidence="3">Muscle</tissue>
    </source>
</reference>
<dbReference type="SUPFAM" id="SSF57625">
    <property type="entry name" value="Invertebrate chitin-binding proteins"/>
    <property type="match status" value="1"/>
</dbReference>
<comment type="caution">
    <text evidence="3">The sequence shown here is derived from an EMBL/GenBank/DDBJ whole genome shotgun (WGS) entry which is preliminary data.</text>
</comment>
<name>A0A423U7W6_PENVA</name>
<dbReference type="PANTHER" id="PTHR22933:SF43">
    <property type="entry name" value="LP10131P"/>
    <property type="match status" value="1"/>
</dbReference>
<feature type="compositionally biased region" description="Low complexity" evidence="1">
    <location>
        <begin position="230"/>
        <end position="240"/>
    </location>
</feature>
<dbReference type="AlphaFoldDB" id="A0A423U7W6"/>
<dbReference type="InterPro" id="IPR036508">
    <property type="entry name" value="Chitin-bd_dom_sf"/>
</dbReference>
<dbReference type="InterPro" id="IPR002557">
    <property type="entry name" value="Chitin-bd_dom"/>
</dbReference>
<dbReference type="GO" id="GO:0008061">
    <property type="term" value="F:chitin binding"/>
    <property type="evidence" value="ECO:0007669"/>
    <property type="project" value="InterPro"/>
</dbReference>